<protein>
    <submittedName>
        <fullName evidence="1">Uncharacterized protein</fullName>
    </submittedName>
</protein>
<evidence type="ECO:0000313" key="1">
    <source>
        <dbReference type="EMBL" id="CDG20802.1"/>
    </source>
</evidence>
<keyword evidence="2" id="KW-1185">Reference proteome</keyword>
<reference evidence="1 2" key="1">
    <citation type="submission" date="2013-07" db="EMBL/GenBank/DDBJ databases">
        <authorList>
            <person name="Genoscope - CEA"/>
        </authorList>
    </citation>
    <scope>NUCLEOTIDE SEQUENCE [LARGE SCALE GENOMIC DNA]</scope>
    <source>
        <strain evidence="1 2">G6</strain>
    </source>
</reference>
<name>A0A068R0L0_9GAMM</name>
<organism evidence="1 2">
    <name type="scientific">Xenorhabdus poinarii G6</name>
    <dbReference type="NCBI Taxonomy" id="1354304"/>
    <lineage>
        <taxon>Bacteria</taxon>
        <taxon>Pseudomonadati</taxon>
        <taxon>Pseudomonadota</taxon>
        <taxon>Gammaproteobacteria</taxon>
        <taxon>Enterobacterales</taxon>
        <taxon>Morganellaceae</taxon>
        <taxon>Xenorhabdus</taxon>
    </lineage>
</organism>
<dbReference type="EMBL" id="FO704551">
    <property type="protein sequence ID" value="CDG20802.1"/>
    <property type="molecule type" value="Genomic_DNA"/>
</dbReference>
<sequence length="98" mass="11656">MHEINRQPSQQKVIQWSYHSNNMYKRQVNNECIEYVNFLIMIIIGSIHFELCNQQRNHLKGEGKTLYFIINLPVVQSEANSTRLTDGFSWLSNEYLSY</sequence>
<dbReference type="KEGG" id="xpo:XPG1_1147"/>
<dbReference type="Proteomes" id="UP000032735">
    <property type="component" value="Chromosome"/>
</dbReference>
<dbReference type="HOGENOM" id="CLU_2332945_0_0_6"/>
<accession>A0A068R0L0</accession>
<dbReference type="STRING" id="1354304.XPG1_1147"/>
<proteinExistence type="predicted"/>
<dbReference type="AlphaFoldDB" id="A0A068R0L0"/>
<evidence type="ECO:0000313" key="2">
    <source>
        <dbReference type="Proteomes" id="UP000032735"/>
    </source>
</evidence>
<gene>
    <name evidence="1" type="ORF">XPG1_1147</name>
</gene>